<dbReference type="Proteomes" id="UP000176355">
    <property type="component" value="Unassembled WGS sequence"/>
</dbReference>
<gene>
    <name evidence="2" type="ORF">A3G03_02645</name>
</gene>
<dbReference type="EMBL" id="MHSL01000019">
    <property type="protein sequence ID" value="OHA43726.1"/>
    <property type="molecule type" value="Genomic_DNA"/>
</dbReference>
<keyword evidence="1" id="KW-1133">Transmembrane helix</keyword>
<reference evidence="2 3" key="1">
    <citation type="journal article" date="2016" name="Nat. Commun.">
        <title>Thousands of microbial genomes shed light on interconnected biogeochemical processes in an aquifer system.</title>
        <authorList>
            <person name="Anantharaman K."/>
            <person name="Brown C.T."/>
            <person name="Hug L.A."/>
            <person name="Sharon I."/>
            <person name="Castelle C.J."/>
            <person name="Probst A.J."/>
            <person name="Thomas B.C."/>
            <person name="Singh A."/>
            <person name="Wilkins M.J."/>
            <person name="Karaoz U."/>
            <person name="Brodie E.L."/>
            <person name="Williams K.H."/>
            <person name="Hubbard S.S."/>
            <person name="Banfield J.F."/>
        </authorList>
    </citation>
    <scope>NUCLEOTIDE SEQUENCE [LARGE SCALE GENOMIC DNA]</scope>
</reference>
<evidence type="ECO:0000313" key="2">
    <source>
        <dbReference type="EMBL" id="OHA43726.1"/>
    </source>
</evidence>
<protein>
    <submittedName>
        <fullName evidence="2">Uncharacterized protein</fullName>
    </submittedName>
</protein>
<accession>A0A1G2P5U3</accession>
<evidence type="ECO:0000313" key="3">
    <source>
        <dbReference type="Proteomes" id="UP000176355"/>
    </source>
</evidence>
<proteinExistence type="predicted"/>
<comment type="caution">
    <text evidence="2">The sequence shown here is derived from an EMBL/GenBank/DDBJ whole genome shotgun (WGS) entry which is preliminary data.</text>
</comment>
<keyword evidence="1" id="KW-0472">Membrane</keyword>
<organism evidence="2 3">
    <name type="scientific">Candidatus Taylorbacteria bacterium RIFCSPLOWO2_12_FULL_44_15c</name>
    <dbReference type="NCBI Taxonomy" id="1802333"/>
    <lineage>
        <taxon>Bacteria</taxon>
        <taxon>Candidatus Tayloriibacteriota</taxon>
    </lineage>
</organism>
<dbReference type="AlphaFoldDB" id="A0A1G2P5U3"/>
<feature type="transmembrane region" description="Helical" evidence="1">
    <location>
        <begin position="7"/>
        <end position="27"/>
    </location>
</feature>
<name>A0A1G2P5U3_9BACT</name>
<sequence length="65" mass="7327">MIKNRGGFVQMIVAIIISIAILSLFGVDIEERVKSPLIQKNLSYAWSITKAGFIWVWDKASSLMK</sequence>
<evidence type="ECO:0000256" key="1">
    <source>
        <dbReference type="SAM" id="Phobius"/>
    </source>
</evidence>
<keyword evidence="1" id="KW-0812">Transmembrane</keyword>